<proteinExistence type="predicted"/>
<evidence type="ECO:0000256" key="1">
    <source>
        <dbReference type="SAM" id="MobiDB-lite"/>
    </source>
</evidence>
<dbReference type="Proteomes" id="UP001190700">
    <property type="component" value="Unassembled WGS sequence"/>
</dbReference>
<evidence type="ECO:0000313" key="3">
    <source>
        <dbReference type="Proteomes" id="UP001190700"/>
    </source>
</evidence>
<evidence type="ECO:0000313" key="2">
    <source>
        <dbReference type="EMBL" id="KAK3258283.1"/>
    </source>
</evidence>
<feature type="compositionally biased region" description="Polar residues" evidence="1">
    <location>
        <begin position="311"/>
        <end position="323"/>
    </location>
</feature>
<feature type="compositionally biased region" description="Basic and acidic residues" evidence="1">
    <location>
        <begin position="330"/>
        <end position="339"/>
    </location>
</feature>
<protein>
    <submittedName>
        <fullName evidence="2">Uncharacterized protein</fullName>
    </submittedName>
</protein>
<accession>A0AAE0FF63</accession>
<name>A0AAE0FF63_9CHLO</name>
<feature type="region of interest" description="Disordered" evidence="1">
    <location>
        <begin position="304"/>
        <end position="379"/>
    </location>
</feature>
<dbReference type="AlphaFoldDB" id="A0AAE0FF63"/>
<organism evidence="2 3">
    <name type="scientific">Cymbomonas tetramitiformis</name>
    <dbReference type="NCBI Taxonomy" id="36881"/>
    <lineage>
        <taxon>Eukaryota</taxon>
        <taxon>Viridiplantae</taxon>
        <taxon>Chlorophyta</taxon>
        <taxon>Pyramimonadophyceae</taxon>
        <taxon>Pyramimonadales</taxon>
        <taxon>Pyramimonadaceae</taxon>
        <taxon>Cymbomonas</taxon>
    </lineage>
</organism>
<sequence length="379" mass="41058">MAGLASSIGFQHRDGRAVFRHWLPASRWLSWVAAFLPASGWQAGFWHWFPACDGRAGFQHWLPASGRPSWLAWLASRDGGAGWHWLAARIARLASGIGFQRRDGRPSFGIGFQHQDGRAVFRRGFQHRDGRLASAMATSISVGRLACSVAYSIGMAELASGIGFQHRDGRAGLQHWLPASGWPSWLPASGWPSWLPASGWHALGVSHAPERRSYASPGCRAEDCPSEEMCERCQRHGHSSTFCCSKPTKKPREEEPEPEDLPEGFASEMLSKIATMPWGQPTVSKRPKLNPGIAGTHMKFVVIKPKKDASSTRGGEASSSKDPSQCVKAVAKEDTREVQDATVVGIGGEPVEDTGDSNGEGALFGGLVDYGSDSDCSDH</sequence>
<keyword evidence="3" id="KW-1185">Reference proteome</keyword>
<gene>
    <name evidence="2" type="ORF">CYMTET_32663</name>
</gene>
<comment type="caution">
    <text evidence="2">The sequence shown here is derived from an EMBL/GenBank/DDBJ whole genome shotgun (WGS) entry which is preliminary data.</text>
</comment>
<dbReference type="EMBL" id="LGRX02019652">
    <property type="protein sequence ID" value="KAK3258283.1"/>
    <property type="molecule type" value="Genomic_DNA"/>
</dbReference>
<reference evidence="2 3" key="1">
    <citation type="journal article" date="2015" name="Genome Biol. Evol.">
        <title>Comparative Genomics of a Bacterivorous Green Alga Reveals Evolutionary Causalities and Consequences of Phago-Mixotrophic Mode of Nutrition.</title>
        <authorList>
            <person name="Burns J.A."/>
            <person name="Paasch A."/>
            <person name="Narechania A."/>
            <person name="Kim E."/>
        </authorList>
    </citation>
    <scope>NUCLEOTIDE SEQUENCE [LARGE SCALE GENOMIC DNA]</scope>
    <source>
        <strain evidence="2 3">PLY_AMNH</strain>
    </source>
</reference>